<gene>
    <name evidence="9" type="ORF">V9T40_005283</name>
</gene>
<dbReference type="GO" id="GO:0010008">
    <property type="term" value="C:endosome membrane"/>
    <property type="evidence" value="ECO:0007669"/>
    <property type="project" value="TreeGrafter"/>
</dbReference>
<dbReference type="PANTHER" id="PTHR16023">
    <property type="entry name" value="TAX1 BINDING PROTEIN-RELATED"/>
    <property type="match status" value="1"/>
</dbReference>
<dbReference type="PANTHER" id="PTHR16023:SF0">
    <property type="entry name" value="PROTEIN VAC14 HOMOLOG"/>
    <property type="match status" value="1"/>
</dbReference>
<dbReference type="GO" id="GO:0070772">
    <property type="term" value="C:PAS complex"/>
    <property type="evidence" value="ECO:0007669"/>
    <property type="project" value="InterPro"/>
</dbReference>
<comment type="caution">
    <text evidence="9">The sequence shown here is derived from an EMBL/GenBank/DDBJ whole genome shotgun (WGS) entry which is preliminary data.</text>
</comment>
<comment type="subcellular location">
    <subcellularLocation>
        <location evidence="1">Endomembrane system</location>
    </subcellularLocation>
</comment>
<evidence type="ECO:0000256" key="1">
    <source>
        <dbReference type="ARBA" id="ARBA00004308"/>
    </source>
</evidence>
<organism evidence="9 10">
    <name type="scientific">Parthenolecanium corni</name>
    <dbReference type="NCBI Taxonomy" id="536013"/>
    <lineage>
        <taxon>Eukaryota</taxon>
        <taxon>Metazoa</taxon>
        <taxon>Ecdysozoa</taxon>
        <taxon>Arthropoda</taxon>
        <taxon>Hexapoda</taxon>
        <taxon>Insecta</taxon>
        <taxon>Pterygota</taxon>
        <taxon>Neoptera</taxon>
        <taxon>Paraneoptera</taxon>
        <taxon>Hemiptera</taxon>
        <taxon>Sternorrhyncha</taxon>
        <taxon>Coccoidea</taxon>
        <taxon>Coccidae</taxon>
        <taxon>Parthenolecanium</taxon>
    </lineage>
</organism>
<keyword evidence="5" id="KW-0472">Membrane</keyword>
<dbReference type="InterPro" id="IPR026825">
    <property type="entry name" value="Vac14"/>
</dbReference>
<evidence type="ECO:0000256" key="6">
    <source>
        <dbReference type="ARBA" id="ARBA00045654"/>
    </source>
</evidence>
<evidence type="ECO:0000256" key="7">
    <source>
        <dbReference type="ARBA" id="ARBA00047092"/>
    </source>
</evidence>
<evidence type="ECO:0000313" key="9">
    <source>
        <dbReference type="EMBL" id="KAK7584320.1"/>
    </source>
</evidence>
<reference evidence="9 10" key="1">
    <citation type="submission" date="2024-03" db="EMBL/GenBank/DDBJ databases">
        <title>Adaptation during the transition from Ophiocordyceps entomopathogen to insect associate is accompanied by gene loss and intensified selection.</title>
        <authorList>
            <person name="Ward C.M."/>
            <person name="Onetto C.A."/>
            <person name="Borneman A.R."/>
        </authorList>
    </citation>
    <scope>NUCLEOTIDE SEQUENCE [LARGE SCALE GENOMIC DNA]</scope>
    <source>
        <strain evidence="9">AWRI1</strain>
        <tissue evidence="9">Single Adult Female</tissue>
    </source>
</reference>
<sequence>MDWNHAPLSAACVRALSDKMYDKRRAAAVEIEKMVKEFASVHNTTQIKKLLTVLERDFALSKNPNFKKGGLIGLAAVAVALGKETGDYIEELITPILVNFNDSDLRVRYYACESLYNVIKVARSSILPHFSNVFQALSKLAADPDQSVKNASELLDRLLKDIVTENTTFDLVAFMPLLRERIYTNNQFACQFIISWIATLVDVPHIDMIQYLPEILDGLFNILAMPTTEIKKMCESVLNKFLRSIKQDPSRVSFEEMANTVTIHAQSHDNSLQYIALTWVKEFVQLAGVGMLPFTSSILLSVLPCFAFEAEHQQVIKDTARAINFSLLKLISSEEDYVPDANGDKRGSSQGRSPKLDLSSVIEILSKNLTHSSVETKVAVLRWIHELHQKLPNRMSQHIEELFPLLLRSLSDRSDKVVHCDLKVLSEIISSPNLSDSKAQVTGQTLSTSNPFFHKFIVRLLGEFRRENSLLKERGAFIIRQLCVLLNSEDVFKTLAIILLDEEDLKFASNMVEHLNTILLTSPELFTLRVKLKDLKTEESRVLFRSLYKTWSHNPVATIALCFLSQNYQHACDIIKIFSDLEITVELLVEVDKLIQLIESPIFTYLRLELLEVPHNQHLVYALYGLLMILPQSEAFNVLRHRLDCIPKLPLCSDSKNVSKNSVSKQYRPISFDELLNHLSATQERHKEYKMRRRNTVELVDKDFE</sequence>
<accession>A0AAN9TG19</accession>
<dbReference type="InterPro" id="IPR016024">
    <property type="entry name" value="ARM-type_fold"/>
</dbReference>
<keyword evidence="10" id="KW-1185">Reference proteome</keyword>
<evidence type="ECO:0000313" key="10">
    <source>
        <dbReference type="Proteomes" id="UP001367676"/>
    </source>
</evidence>
<dbReference type="GO" id="GO:0006661">
    <property type="term" value="P:phosphatidylinositol biosynthetic process"/>
    <property type="evidence" value="ECO:0007669"/>
    <property type="project" value="InterPro"/>
</dbReference>
<evidence type="ECO:0000259" key="8">
    <source>
        <dbReference type="Pfam" id="PF11916"/>
    </source>
</evidence>
<comment type="subunit">
    <text evidence="7">Forms pentamers. Component of the PI(3,5)P2 regulatory complex/PAS complex, at least composed of PIKFYVE, FIG4 and VAC14. VAC14 nucleates the assembly of the complex and serves as a scaffold by pentamerizing into a star-shaped structure, which can bind a single copy each of PIKFYVE and FIG4 and coordinates their activities. Interacts with NOS1.</text>
</comment>
<dbReference type="Pfam" id="PF12755">
    <property type="entry name" value="Vac14_Fab1_bd"/>
    <property type="match status" value="1"/>
</dbReference>
<protein>
    <recommendedName>
        <fullName evidence="3">Protein VAC14 homolog</fullName>
    </recommendedName>
</protein>
<evidence type="ECO:0000256" key="2">
    <source>
        <dbReference type="ARBA" id="ARBA00010225"/>
    </source>
</evidence>
<evidence type="ECO:0000256" key="3">
    <source>
        <dbReference type="ARBA" id="ARBA00013840"/>
    </source>
</evidence>
<evidence type="ECO:0000256" key="5">
    <source>
        <dbReference type="ARBA" id="ARBA00023136"/>
    </source>
</evidence>
<dbReference type="Gene3D" id="1.25.10.10">
    <property type="entry name" value="Leucine-rich Repeat Variant"/>
    <property type="match status" value="2"/>
</dbReference>
<comment type="function">
    <text evidence="6">Scaffold protein component of the PI(3,5)P2 regulatory complex which regulates both the synthesis and turnover of phosphatidylinositol 3,5-bisphosphate (PtdIns(3,5)P2). Pentamerizes into a star-shaped structure and nucleates the assembly of the complex. The pentamer binds a single copy each of PIKFYVE and FIG4 and coordinates both PIKfyve kinase activity and FIG4 phosphatase activity, being required to maintain normal levels of phosphatidylinositol 3-phosphate (PtdIns(3)P) and phosphatidylinositol 5-phosphate (PtdIns(5)P). Plays a role in the biogenesis of endosome carrier vesicles (ECV) / multivesicular bodies (MVB) transport intermediates from early endosomes.</text>
</comment>
<dbReference type="Pfam" id="PF11916">
    <property type="entry name" value="Vac14_Fig4_bd"/>
    <property type="match status" value="1"/>
</dbReference>
<dbReference type="InterPro" id="IPR011989">
    <property type="entry name" value="ARM-like"/>
</dbReference>
<comment type="similarity">
    <text evidence="2">Belongs to the VAC14 family.</text>
</comment>
<dbReference type="AlphaFoldDB" id="A0AAN9TG19"/>
<dbReference type="EMBL" id="JBBCAQ010000032">
    <property type="protein sequence ID" value="KAK7584320.1"/>
    <property type="molecule type" value="Genomic_DNA"/>
</dbReference>
<keyword evidence="4" id="KW-0677">Repeat</keyword>
<evidence type="ECO:0000256" key="4">
    <source>
        <dbReference type="ARBA" id="ARBA00022737"/>
    </source>
</evidence>
<dbReference type="InterPro" id="IPR021841">
    <property type="entry name" value="VAC14_Fig4p-bd"/>
</dbReference>
<feature type="domain" description="Vacuolar protein 14 C-terminal Fig4-binding" evidence="8">
    <location>
        <begin position="469"/>
        <end position="646"/>
    </location>
</feature>
<proteinExistence type="inferred from homology"/>
<dbReference type="SUPFAM" id="SSF48371">
    <property type="entry name" value="ARM repeat"/>
    <property type="match status" value="1"/>
</dbReference>
<name>A0AAN9TG19_9HEMI</name>
<dbReference type="Proteomes" id="UP001367676">
    <property type="component" value="Unassembled WGS sequence"/>
</dbReference>